<dbReference type="InterPro" id="IPR003593">
    <property type="entry name" value="AAA+_ATPase"/>
</dbReference>
<dbReference type="EMBL" id="JAODNV010000013">
    <property type="protein sequence ID" value="MCT8991258.1"/>
    <property type="molecule type" value="Genomic_DNA"/>
</dbReference>
<dbReference type="Proteomes" id="UP001149009">
    <property type="component" value="Unassembled WGS sequence"/>
</dbReference>
<accession>A0A9X2X9J6</accession>
<dbReference type="SMART" id="SM00382">
    <property type="entry name" value="AAA"/>
    <property type="match status" value="1"/>
</dbReference>
<dbReference type="Pfam" id="PF00005">
    <property type="entry name" value="ABC_tran"/>
    <property type="match status" value="1"/>
</dbReference>
<dbReference type="InterPro" id="IPR003439">
    <property type="entry name" value="ABC_transporter-like_ATP-bd"/>
</dbReference>
<evidence type="ECO:0000256" key="6">
    <source>
        <dbReference type="ARBA" id="ARBA00037066"/>
    </source>
</evidence>
<comment type="similarity">
    <text evidence="1">Belongs to the ABC transporter superfamily.</text>
</comment>
<keyword evidence="4 8" id="KW-0067">ATP-binding</keyword>
<comment type="caution">
    <text evidence="8">The sequence shown here is derived from an EMBL/GenBank/DDBJ whole genome shotgun (WGS) entry which is preliminary data.</text>
</comment>
<keyword evidence="3" id="KW-0547">Nucleotide-binding</keyword>
<comment type="function">
    <text evidence="6">Part of the ABC transporter complex HmuTUV involved in hemin import. Responsible for energy coupling to the transport system.</text>
</comment>
<dbReference type="AlphaFoldDB" id="A0A9X2X9J6"/>
<evidence type="ECO:0000256" key="1">
    <source>
        <dbReference type="ARBA" id="ARBA00005417"/>
    </source>
</evidence>
<dbReference type="Gene3D" id="3.40.50.300">
    <property type="entry name" value="P-loop containing nucleotide triphosphate hydrolases"/>
    <property type="match status" value="1"/>
</dbReference>
<sequence>MRLDVQDLRVSLSGRPILHGISLALNPGEVVGLLGPNGAGKSTLMRALAGQVAATGTMRLDDTDIAALSPAARARLIAYLPQTRIIGWRLSVRDLVGLGRLPWRGYGLRPSAEDEEIIASALALMDVAYLADRPATELSGGEQARVLAARAVAQATPLLLADEPASGLDPAHQIMMMRALRRLAAEGRSVLVSLHDLTLAARWCDRVVMLKQGLLAAEGLPEAVMTPQGLAEVYGIAAHFTRDEGGLILAPTGLTDGEAGS</sequence>
<dbReference type="FunFam" id="3.40.50.300:FF:000134">
    <property type="entry name" value="Iron-enterobactin ABC transporter ATP-binding protein"/>
    <property type="match status" value="1"/>
</dbReference>
<dbReference type="PANTHER" id="PTHR42794:SF1">
    <property type="entry name" value="HEMIN IMPORT ATP-BINDING PROTEIN HMUV"/>
    <property type="match status" value="1"/>
</dbReference>
<dbReference type="PANTHER" id="PTHR42794">
    <property type="entry name" value="HEMIN IMPORT ATP-BINDING PROTEIN HMUV"/>
    <property type="match status" value="1"/>
</dbReference>
<evidence type="ECO:0000256" key="3">
    <source>
        <dbReference type="ARBA" id="ARBA00022741"/>
    </source>
</evidence>
<reference evidence="8" key="1">
    <citation type="submission" date="2022-08" db="EMBL/GenBank/DDBJ databases">
        <title>Chelativorans sichuanense sp. nov., a paraffin oil-degrading bacterium isolated from a mixture of oil-based drill cuttings and paddy soil.</title>
        <authorList>
            <person name="Yu J."/>
            <person name="Liu H."/>
            <person name="Chen Q."/>
        </authorList>
    </citation>
    <scope>NUCLEOTIDE SEQUENCE</scope>
    <source>
        <strain evidence="8">SCAU 2101</strain>
    </source>
</reference>
<organism evidence="8 9">
    <name type="scientific">Chelativorans petroleitrophicus</name>
    <dbReference type="NCBI Taxonomy" id="2975484"/>
    <lineage>
        <taxon>Bacteria</taxon>
        <taxon>Pseudomonadati</taxon>
        <taxon>Pseudomonadota</taxon>
        <taxon>Alphaproteobacteria</taxon>
        <taxon>Hyphomicrobiales</taxon>
        <taxon>Phyllobacteriaceae</taxon>
        <taxon>Chelativorans</taxon>
    </lineage>
</organism>
<dbReference type="SUPFAM" id="SSF52540">
    <property type="entry name" value="P-loop containing nucleoside triphosphate hydrolases"/>
    <property type="match status" value="1"/>
</dbReference>
<dbReference type="InterPro" id="IPR027417">
    <property type="entry name" value="P-loop_NTPase"/>
</dbReference>
<feature type="domain" description="ABC transporter" evidence="7">
    <location>
        <begin position="3"/>
        <end position="237"/>
    </location>
</feature>
<evidence type="ECO:0000256" key="5">
    <source>
        <dbReference type="ARBA" id="ARBA00022967"/>
    </source>
</evidence>
<evidence type="ECO:0000259" key="7">
    <source>
        <dbReference type="PROSITE" id="PS50893"/>
    </source>
</evidence>
<protein>
    <submittedName>
        <fullName evidence="8">ABC transporter ATP-binding protein</fullName>
    </submittedName>
</protein>
<evidence type="ECO:0000256" key="4">
    <source>
        <dbReference type="ARBA" id="ARBA00022840"/>
    </source>
</evidence>
<evidence type="ECO:0000313" key="8">
    <source>
        <dbReference type="EMBL" id="MCT8991258.1"/>
    </source>
</evidence>
<dbReference type="PROSITE" id="PS50893">
    <property type="entry name" value="ABC_TRANSPORTER_2"/>
    <property type="match status" value="1"/>
</dbReference>
<dbReference type="CDD" id="cd03214">
    <property type="entry name" value="ABC_Iron-Siderophores_B12_Hemin"/>
    <property type="match status" value="1"/>
</dbReference>
<dbReference type="GO" id="GO:0005524">
    <property type="term" value="F:ATP binding"/>
    <property type="evidence" value="ECO:0007669"/>
    <property type="project" value="UniProtKB-KW"/>
</dbReference>
<gene>
    <name evidence="8" type="ORF">NYR54_13310</name>
</gene>
<keyword evidence="5" id="KW-1278">Translocase</keyword>
<keyword evidence="2" id="KW-0813">Transport</keyword>
<keyword evidence="9" id="KW-1185">Reference proteome</keyword>
<dbReference type="RefSeq" id="WP_261516172.1">
    <property type="nucleotide sequence ID" value="NZ_JAODNV010000013.1"/>
</dbReference>
<dbReference type="GO" id="GO:0016887">
    <property type="term" value="F:ATP hydrolysis activity"/>
    <property type="evidence" value="ECO:0007669"/>
    <property type="project" value="InterPro"/>
</dbReference>
<evidence type="ECO:0000313" key="9">
    <source>
        <dbReference type="Proteomes" id="UP001149009"/>
    </source>
</evidence>
<name>A0A9X2X9J6_9HYPH</name>
<proteinExistence type="inferred from homology"/>
<evidence type="ECO:0000256" key="2">
    <source>
        <dbReference type="ARBA" id="ARBA00022448"/>
    </source>
</evidence>